<comment type="caution">
    <text evidence="1">The sequence shown here is derived from an EMBL/GenBank/DDBJ whole genome shotgun (WGS) entry which is preliminary data.</text>
</comment>
<organism evidence="1 2">
    <name type="scientific">Simiduia curdlanivorans</name>
    <dbReference type="NCBI Taxonomy" id="1492769"/>
    <lineage>
        <taxon>Bacteria</taxon>
        <taxon>Pseudomonadati</taxon>
        <taxon>Pseudomonadota</taxon>
        <taxon>Gammaproteobacteria</taxon>
        <taxon>Cellvibrionales</taxon>
        <taxon>Cellvibrionaceae</taxon>
        <taxon>Simiduia</taxon>
    </lineage>
</organism>
<dbReference type="Proteomes" id="UP001595840">
    <property type="component" value="Unassembled WGS sequence"/>
</dbReference>
<dbReference type="PANTHER" id="PTHR32432">
    <property type="entry name" value="CELL DIVISION PROTEIN FTSA-RELATED"/>
    <property type="match status" value="1"/>
</dbReference>
<keyword evidence="2" id="KW-1185">Reference proteome</keyword>
<sequence length="309" mass="33808">MLKKLWSRTQPDGRCGLQFNGGEINLVYTLRNPDQIHLKACESLASSDGWPERSQLLGERVKALGISGVGCNVVLNQDQYQLFMMDAPKVPEEELRDAVKWKVKDLINYPLEQAVVDVIPLADDCGRSGQKLVYAVVAKKDLILATIETVANAKLHLESIDIDEMSARNLAGVASSGPRGAALVHLSAGKGSLSLVKNDCLYLSRNFSINYQAGLLDDLPVEALVLELQRSFDYYERQLGQVPPAHVWLFGEHVSADKITEELRGAFFGVNFGVLSLTDLVAPSEQFDEAILQQCASAVGASLRQEVAP</sequence>
<dbReference type="PANTHER" id="PTHR32432:SF3">
    <property type="entry name" value="ETHANOLAMINE UTILIZATION PROTEIN EUTJ"/>
    <property type="match status" value="1"/>
</dbReference>
<dbReference type="Gene3D" id="3.30.1490.300">
    <property type="match status" value="1"/>
</dbReference>
<dbReference type="EMBL" id="JBHSCX010000004">
    <property type="protein sequence ID" value="MFC4361965.1"/>
    <property type="molecule type" value="Genomic_DNA"/>
</dbReference>
<dbReference type="RefSeq" id="WP_290264156.1">
    <property type="nucleotide sequence ID" value="NZ_JAUFQG010000006.1"/>
</dbReference>
<dbReference type="InterPro" id="IPR043129">
    <property type="entry name" value="ATPase_NBD"/>
</dbReference>
<evidence type="ECO:0000313" key="2">
    <source>
        <dbReference type="Proteomes" id="UP001595840"/>
    </source>
</evidence>
<gene>
    <name evidence="1" type="ORF">ACFOX3_06625</name>
</gene>
<protein>
    <submittedName>
        <fullName evidence="1">MSHA biogenesis protein MshI</fullName>
    </submittedName>
</protein>
<evidence type="ECO:0000313" key="1">
    <source>
        <dbReference type="EMBL" id="MFC4361965.1"/>
    </source>
</evidence>
<proteinExistence type="predicted"/>
<dbReference type="SUPFAM" id="SSF53067">
    <property type="entry name" value="Actin-like ATPase domain"/>
    <property type="match status" value="1"/>
</dbReference>
<dbReference type="InterPro" id="IPR050696">
    <property type="entry name" value="FtsA/MreB"/>
</dbReference>
<reference evidence="2" key="1">
    <citation type="journal article" date="2019" name="Int. J. Syst. Evol. Microbiol.">
        <title>The Global Catalogue of Microorganisms (GCM) 10K type strain sequencing project: providing services to taxonomists for standard genome sequencing and annotation.</title>
        <authorList>
            <consortium name="The Broad Institute Genomics Platform"/>
            <consortium name="The Broad Institute Genome Sequencing Center for Infectious Disease"/>
            <person name="Wu L."/>
            <person name="Ma J."/>
        </authorList>
    </citation>
    <scope>NUCLEOTIDE SEQUENCE [LARGE SCALE GENOMIC DNA]</scope>
    <source>
        <strain evidence="2">CECT 8570</strain>
    </source>
</reference>
<name>A0ABV8V3Z5_9GAMM</name>
<accession>A0ABV8V3Z5</accession>